<dbReference type="Gene3D" id="1.10.10.60">
    <property type="entry name" value="Homeodomain-like"/>
    <property type="match status" value="1"/>
</dbReference>
<reference evidence="2 3" key="1">
    <citation type="submission" date="2024-06" db="EMBL/GenBank/DDBJ databases">
        <title>Genomic Encyclopedia of Type Strains, Phase V (KMG-V): Genome sequencing to study the core and pangenomes of soil and plant-associated prokaryotes.</title>
        <authorList>
            <person name="Whitman W."/>
        </authorList>
    </citation>
    <scope>NUCLEOTIDE SEQUENCE [LARGE SCALE GENOMIC DNA]</scope>
    <source>
        <strain evidence="2 3">NE40</strain>
    </source>
</reference>
<dbReference type="PANTHER" id="PTHR10948:SF23">
    <property type="entry name" value="TRANSPOSASE INSI FOR INSERTION SEQUENCE ELEMENT IS30A-RELATED"/>
    <property type="match status" value="1"/>
</dbReference>
<evidence type="ECO:0000313" key="2">
    <source>
        <dbReference type="EMBL" id="MET4756744.1"/>
    </source>
</evidence>
<dbReference type="SUPFAM" id="SSF46689">
    <property type="entry name" value="Homeodomain-like"/>
    <property type="match status" value="1"/>
</dbReference>
<dbReference type="InterPro" id="IPR009057">
    <property type="entry name" value="Homeodomain-like_sf"/>
</dbReference>
<gene>
    <name evidence="2" type="ORF">V5J35_001936</name>
</gene>
<dbReference type="EMBL" id="JBEWTB010000002">
    <property type="protein sequence ID" value="MET4756744.1"/>
    <property type="molecule type" value="Genomic_DNA"/>
</dbReference>
<dbReference type="PANTHER" id="PTHR10948">
    <property type="entry name" value="TRANSPOSASE"/>
    <property type="match status" value="1"/>
</dbReference>
<dbReference type="InterPro" id="IPR051917">
    <property type="entry name" value="Transposase-Integrase"/>
</dbReference>
<accession>A0ABV2SG48</accession>
<sequence>MSYTQLTEHDRITIWSLKREGKSQAEIARRLGCHRSTISRELKRNHTQSGYDAHTAHQLAEERRRHHKSAVTPDPGNLLGILNTLGWSKEKQKAFILRHHPELRQAVEQMPGC</sequence>
<name>A0ABV2SG48_9GAMM</name>
<dbReference type="InterPro" id="IPR025246">
    <property type="entry name" value="IS30-like_HTH"/>
</dbReference>
<dbReference type="RefSeq" id="WP_354011056.1">
    <property type="nucleotide sequence ID" value="NZ_JBEWTA010000001.1"/>
</dbReference>
<evidence type="ECO:0000313" key="3">
    <source>
        <dbReference type="Proteomes" id="UP001549366"/>
    </source>
</evidence>
<feature type="domain" description="Transposase IS30-like HTH" evidence="1">
    <location>
        <begin position="2"/>
        <end position="45"/>
    </location>
</feature>
<keyword evidence="3" id="KW-1185">Reference proteome</keyword>
<protein>
    <submittedName>
        <fullName evidence="2">IS30 family transposase</fullName>
    </submittedName>
</protein>
<dbReference type="Pfam" id="PF13936">
    <property type="entry name" value="HTH_38"/>
    <property type="match status" value="1"/>
</dbReference>
<evidence type="ECO:0000259" key="1">
    <source>
        <dbReference type="Pfam" id="PF13936"/>
    </source>
</evidence>
<comment type="caution">
    <text evidence="2">The sequence shown here is derived from an EMBL/GenBank/DDBJ whole genome shotgun (WGS) entry which is preliminary data.</text>
</comment>
<dbReference type="Proteomes" id="UP001549366">
    <property type="component" value="Unassembled WGS sequence"/>
</dbReference>
<organism evidence="2 3">
    <name type="scientific">Endozoicomonas lisbonensis</name>
    <dbReference type="NCBI Taxonomy" id="3120522"/>
    <lineage>
        <taxon>Bacteria</taxon>
        <taxon>Pseudomonadati</taxon>
        <taxon>Pseudomonadota</taxon>
        <taxon>Gammaproteobacteria</taxon>
        <taxon>Oceanospirillales</taxon>
        <taxon>Endozoicomonadaceae</taxon>
        <taxon>Endozoicomonas</taxon>
    </lineage>
</organism>
<proteinExistence type="predicted"/>